<evidence type="ECO:0000259" key="2">
    <source>
        <dbReference type="Pfam" id="PF10551"/>
    </source>
</evidence>
<feature type="compositionally biased region" description="Basic residues" evidence="1">
    <location>
        <begin position="219"/>
        <end position="229"/>
    </location>
</feature>
<feature type="domain" description="MULE transposase" evidence="2">
    <location>
        <begin position="282"/>
        <end position="377"/>
    </location>
</feature>
<dbReference type="InterPro" id="IPR052579">
    <property type="entry name" value="Zinc_finger_SWIM"/>
</dbReference>
<sequence>MTGTRKAEVKDMLQGDVLGRLNSKNKVKMSYYDFIFGEDFIDDSSSNPMWIPESNRYDGFQSSNKPVPEIKEHLFDLNQDVYGSQSSDWSQPQSNQASQSSWLPNVGSDYVPQPQSNEQYSYGQGPHCSWDPHVGSDYHVVLGSSTNHVVEPLSPAPTNQERVSKHSDLADPLDSGDYIRPPDVDYSTEQVFRHYDELAAWVMKVGRDNRYAIVTGRSNKNKKSDHKNKKENGSTPMEALENMLREMNYVFHTREDPKTNITHEIFFINPKSYDTWRAFPHVLMIDATYKTNVYKLPFVQMVGVTSTSQSFLIAHAFVTYEREDNFVWVLQRLKEILIGCYEPRVIITDRDISLVNACTKVFPGASHQLCRWHIYQNIKKHCRPSFGNDRVYSWDDFKKAWNRLCNSATPELYEYNRNQIFIRLVAQKRMNVMKYLDDIWLEKHRHMFVSAWTDGARWTRCERFGKKMLRVTISFLPVLAFHACRLEKDLEIGYRIPLSEIDIFWIKLDNRTPAYIDECEPVNYEAGFEEMKKTFMSKPEHVKKNIFSKLVALFKPSSSSKREPVVKTNNHGRPSTKAQEEGTRDLPRHSSYTGPQKSTPDLSRQRSYAGPRKSTPNLSRQFSYTGSHQSTVDLDFAKPDASKMQTSHSKSRKGKEIEKDPDISYNTHKLYDPEIPLCFYPSSKVYTTSGPTVTVVFMR</sequence>
<feature type="region of interest" description="Disordered" evidence="1">
    <location>
        <begin position="214"/>
        <end position="234"/>
    </location>
</feature>
<feature type="region of interest" description="Disordered" evidence="1">
    <location>
        <begin position="561"/>
        <end position="660"/>
    </location>
</feature>
<feature type="region of interest" description="Disordered" evidence="1">
    <location>
        <begin position="149"/>
        <end position="178"/>
    </location>
</feature>
<dbReference type="EMBL" id="JBCNJP010000027">
    <property type="protein sequence ID" value="KAK9053336.1"/>
    <property type="molecule type" value="Genomic_DNA"/>
</dbReference>
<evidence type="ECO:0000256" key="1">
    <source>
        <dbReference type="SAM" id="MobiDB-lite"/>
    </source>
</evidence>
<dbReference type="InterPro" id="IPR018289">
    <property type="entry name" value="MULE_transposase_dom"/>
</dbReference>
<reference evidence="3 4" key="1">
    <citation type="submission" date="2024-04" db="EMBL/GenBank/DDBJ databases">
        <title>The reference genome of an endangered Asteraceae, Deinandra increscens subsp. villosa, native to the Central Coast of California.</title>
        <authorList>
            <person name="Guilliams M."/>
            <person name="Hasenstab-Lehman K."/>
            <person name="Meyer R."/>
            <person name="Mcevoy S."/>
        </authorList>
    </citation>
    <scope>NUCLEOTIDE SEQUENCE [LARGE SCALE GENOMIC DNA]</scope>
    <source>
        <tissue evidence="3">Leaf</tissue>
    </source>
</reference>
<accession>A0AAP0CB57</accession>
<feature type="compositionally biased region" description="Polar residues" evidence="1">
    <location>
        <begin position="113"/>
        <end position="122"/>
    </location>
</feature>
<dbReference type="Proteomes" id="UP001408789">
    <property type="component" value="Unassembled WGS sequence"/>
</dbReference>
<feature type="compositionally biased region" description="Polar residues" evidence="1">
    <location>
        <begin position="614"/>
        <end position="632"/>
    </location>
</feature>
<feature type="compositionally biased region" description="Basic and acidic residues" evidence="1">
    <location>
        <begin position="578"/>
        <end position="588"/>
    </location>
</feature>
<evidence type="ECO:0000313" key="3">
    <source>
        <dbReference type="EMBL" id="KAK9053336.1"/>
    </source>
</evidence>
<evidence type="ECO:0000313" key="4">
    <source>
        <dbReference type="Proteomes" id="UP001408789"/>
    </source>
</evidence>
<gene>
    <name evidence="3" type="ORF">SSX86_029969</name>
</gene>
<organism evidence="3 4">
    <name type="scientific">Deinandra increscens subsp. villosa</name>
    <dbReference type="NCBI Taxonomy" id="3103831"/>
    <lineage>
        <taxon>Eukaryota</taxon>
        <taxon>Viridiplantae</taxon>
        <taxon>Streptophyta</taxon>
        <taxon>Embryophyta</taxon>
        <taxon>Tracheophyta</taxon>
        <taxon>Spermatophyta</taxon>
        <taxon>Magnoliopsida</taxon>
        <taxon>eudicotyledons</taxon>
        <taxon>Gunneridae</taxon>
        <taxon>Pentapetalae</taxon>
        <taxon>asterids</taxon>
        <taxon>campanulids</taxon>
        <taxon>Asterales</taxon>
        <taxon>Asteraceae</taxon>
        <taxon>Asteroideae</taxon>
        <taxon>Heliantheae alliance</taxon>
        <taxon>Madieae</taxon>
        <taxon>Madiinae</taxon>
        <taxon>Deinandra</taxon>
    </lineage>
</organism>
<feature type="compositionally biased region" description="Polar residues" evidence="1">
    <location>
        <begin position="567"/>
        <end position="577"/>
    </location>
</feature>
<feature type="region of interest" description="Disordered" evidence="1">
    <location>
        <begin position="82"/>
        <end position="124"/>
    </location>
</feature>
<comment type="caution">
    <text evidence="3">The sequence shown here is derived from an EMBL/GenBank/DDBJ whole genome shotgun (WGS) entry which is preliminary data.</text>
</comment>
<protein>
    <recommendedName>
        <fullName evidence="2">MULE transposase domain-containing protein</fullName>
    </recommendedName>
</protein>
<keyword evidence="4" id="KW-1185">Reference proteome</keyword>
<name>A0AAP0CB57_9ASTR</name>
<dbReference type="PANTHER" id="PTHR31569">
    <property type="entry name" value="SWIM-TYPE DOMAIN-CONTAINING PROTEIN"/>
    <property type="match status" value="1"/>
</dbReference>
<feature type="compositionally biased region" description="Low complexity" evidence="1">
    <location>
        <begin position="90"/>
        <end position="101"/>
    </location>
</feature>
<feature type="compositionally biased region" description="Polar residues" evidence="1">
    <location>
        <begin position="590"/>
        <end position="606"/>
    </location>
</feature>
<proteinExistence type="predicted"/>
<dbReference type="AlphaFoldDB" id="A0AAP0CB57"/>
<dbReference type="Pfam" id="PF10551">
    <property type="entry name" value="MULE"/>
    <property type="match status" value="1"/>
</dbReference>
<dbReference type="PANTHER" id="PTHR31569:SF4">
    <property type="entry name" value="SWIM-TYPE DOMAIN-CONTAINING PROTEIN"/>
    <property type="match status" value="1"/>
</dbReference>